<name>A0A7W4W6E1_9GAMM</name>
<sequence>MQRSTVKMFGLAVVVTALVGCNGDSDGFELQFVPTATNFSSFVKDLFGKDPTTATPTEINDVDFTFLDNTNPKAFDSQLQ</sequence>
<reference evidence="1 2" key="1">
    <citation type="submission" date="2020-08" db="EMBL/GenBank/DDBJ databases">
        <title>Genomic Encyclopedia of Type Strains, Phase III (KMG-III): the genomes of soil and plant-associated and newly described type strains.</title>
        <authorList>
            <person name="Whitman W."/>
        </authorList>
    </citation>
    <scope>NUCLEOTIDE SEQUENCE [LARGE SCALE GENOMIC DNA]</scope>
    <source>
        <strain evidence="1 2">CECT 8654</strain>
    </source>
</reference>
<dbReference type="Proteomes" id="UP000537130">
    <property type="component" value="Unassembled WGS sequence"/>
</dbReference>
<dbReference type="PROSITE" id="PS51257">
    <property type="entry name" value="PROKAR_LIPOPROTEIN"/>
    <property type="match status" value="1"/>
</dbReference>
<dbReference type="RefSeq" id="WP_183411072.1">
    <property type="nucleotide sequence ID" value="NZ_JACHWY010000003.1"/>
</dbReference>
<evidence type="ECO:0000313" key="1">
    <source>
        <dbReference type="EMBL" id="MBB3048280.1"/>
    </source>
</evidence>
<gene>
    <name evidence="1" type="ORF">FHR99_002554</name>
</gene>
<dbReference type="EMBL" id="JACHWY010000003">
    <property type="protein sequence ID" value="MBB3048280.1"/>
    <property type="molecule type" value="Genomic_DNA"/>
</dbReference>
<dbReference type="AlphaFoldDB" id="A0A7W4W6E1"/>
<keyword evidence="2" id="KW-1185">Reference proteome</keyword>
<evidence type="ECO:0000313" key="2">
    <source>
        <dbReference type="Proteomes" id="UP000537130"/>
    </source>
</evidence>
<comment type="caution">
    <text evidence="1">The sequence shown here is derived from an EMBL/GenBank/DDBJ whole genome shotgun (WGS) entry which is preliminary data.</text>
</comment>
<accession>A0A7W4W6E1</accession>
<organism evidence="1 2">
    <name type="scientific">Litorivivens lipolytica</name>
    <dbReference type="NCBI Taxonomy" id="1524264"/>
    <lineage>
        <taxon>Bacteria</taxon>
        <taxon>Pseudomonadati</taxon>
        <taxon>Pseudomonadota</taxon>
        <taxon>Gammaproteobacteria</taxon>
        <taxon>Litorivivens</taxon>
    </lineage>
</organism>
<protein>
    <submittedName>
        <fullName evidence="1">Uncharacterized protein</fullName>
    </submittedName>
</protein>
<proteinExistence type="predicted"/>